<dbReference type="AlphaFoldDB" id="A0A235B769"/>
<dbReference type="Proteomes" id="UP000215459">
    <property type="component" value="Unassembled WGS sequence"/>
</dbReference>
<dbReference type="GO" id="GO:0004812">
    <property type="term" value="F:aminoacyl-tRNA ligase activity"/>
    <property type="evidence" value="ECO:0007669"/>
    <property type="project" value="UniProtKB-KW"/>
</dbReference>
<evidence type="ECO:0000256" key="3">
    <source>
        <dbReference type="ARBA" id="ARBA00022741"/>
    </source>
</evidence>
<dbReference type="Pfam" id="PF00152">
    <property type="entry name" value="tRNA-synt_2"/>
    <property type="match status" value="1"/>
</dbReference>
<dbReference type="PROSITE" id="PS50862">
    <property type="entry name" value="AA_TRNA_LIGASE_II"/>
    <property type="match status" value="1"/>
</dbReference>
<evidence type="ECO:0000313" key="8">
    <source>
        <dbReference type="EMBL" id="OYD08153.1"/>
    </source>
</evidence>
<keyword evidence="3" id="KW-0547">Nucleotide-binding</keyword>
<evidence type="ECO:0000256" key="1">
    <source>
        <dbReference type="ARBA" id="ARBA00022490"/>
    </source>
</evidence>
<dbReference type="OrthoDB" id="3543468at2"/>
<dbReference type="InterPro" id="IPR004364">
    <property type="entry name" value="Aa-tRNA-synt_II"/>
</dbReference>
<keyword evidence="6" id="KW-0030">Aminoacyl-tRNA synthetase</keyword>
<name>A0A235B769_9BACL</name>
<dbReference type="GO" id="GO:0140096">
    <property type="term" value="F:catalytic activity, acting on a protein"/>
    <property type="evidence" value="ECO:0007669"/>
    <property type="project" value="UniProtKB-ARBA"/>
</dbReference>
<dbReference type="EMBL" id="NOWF01000004">
    <property type="protein sequence ID" value="OYD08153.1"/>
    <property type="molecule type" value="Genomic_DNA"/>
</dbReference>
<dbReference type="InterPro" id="IPR006195">
    <property type="entry name" value="aa-tRNA-synth_II"/>
</dbReference>
<keyword evidence="2" id="KW-0436">Ligase</keyword>
<dbReference type="PANTHER" id="PTHR22594">
    <property type="entry name" value="ASPARTYL/LYSYL-TRNA SYNTHETASE"/>
    <property type="match status" value="1"/>
</dbReference>
<dbReference type="RefSeq" id="WP_094264187.1">
    <property type="nucleotide sequence ID" value="NZ_NOWF01000004.1"/>
</dbReference>
<comment type="caution">
    <text evidence="8">The sequence shown here is derived from an EMBL/GenBank/DDBJ whole genome shotgun (WGS) entry which is preliminary data.</text>
</comment>
<dbReference type="GO" id="GO:0016740">
    <property type="term" value="F:transferase activity"/>
    <property type="evidence" value="ECO:0007669"/>
    <property type="project" value="UniProtKB-ARBA"/>
</dbReference>
<organism evidence="8 9">
    <name type="scientific">Paludifilum halophilum</name>
    <dbReference type="NCBI Taxonomy" id="1642702"/>
    <lineage>
        <taxon>Bacteria</taxon>
        <taxon>Bacillati</taxon>
        <taxon>Bacillota</taxon>
        <taxon>Bacilli</taxon>
        <taxon>Bacillales</taxon>
        <taxon>Thermoactinomycetaceae</taxon>
        <taxon>Paludifilum</taxon>
    </lineage>
</organism>
<keyword evidence="9" id="KW-1185">Reference proteome</keyword>
<keyword evidence="1" id="KW-0963">Cytoplasm</keyword>
<evidence type="ECO:0000259" key="7">
    <source>
        <dbReference type="PROSITE" id="PS50862"/>
    </source>
</evidence>
<dbReference type="SUPFAM" id="SSF55681">
    <property type="entry name" value="Class II aaRS and biotin synthetases"/>
    <property type="match status" value="1"/>
</dbReference>
<evidence type="ECO:0000313" key="9">
    <source>
        <dbReference type="Proteomes" id="UP000215459"/>
    </source>
</evidence>
<dbReference type="GO" id="GO:0006421">
    <property type="term" value="P:asparaginyl-tRNA aminoacylation"/>
    <property type="evidence" value="ECO:0007669"/>
    <property type="project" value="TreeGrafter"/>
</dbReference>
<sequence>MKDTIQKLMPTKSWADPTTHYKVALKSEWYKTLAIIQDEINHSTWNFFRDQGIRTVSLPITTGSITSPMGLGSDSLPVKVELEGVETYLSDSMQFHLEYMLRYLPEGVHYIMPSFRGELADERHLCQFYHSESEIVGGLYDVIQLVNRYIYRLCEDLLKHTPAHIKKMAGTTEHLEQIISKNRHIPEISFEEAVKQLNNDSDYIVHHPEGFRTITPEGEKNLIKQYGGMVWLTHHDYLSVPFYQTKDKTGKYALNADLLFGIGEVVGAGERHKTGNQVRESMRLHELNEKEYEWYVYMKDYFPMQTAGFGMGLERLLMWIAQQDDIRDFQIIPRFNGVTITP</sequence>
<reference evidence="8 9" key="1">
    <citation type="submission" date="2017-07" db="EMBL/GenBank/DDBJ databases">
        <title>The genome sequence of Paludifilum halophilum highlights mechanisms for microbial adaptation to high salt environemnts.</title>
        <authorList>
            <person name="Belbahri L."/>
        </authorList>
    </citation>
    <scope>NUCLEOTIDE SEQUENCE [LARGE SCALE GENOMIC DNA]</scope>
    <source>
        <strain evidence="8 9">DSM 102817</strain>
    </source>
</reference>
<evidence type="ECO:0000256" key="4">
    <source>
        <dbReference type="ARBA" id="ARBA00022840"/>
    </source>
</evidence>
<gene>
    <name evidence="8" type="ORF">CHM34_08585</name>
</gene>
<evidence type="ECO:0000256" key="6">
    <source>
        <dbReference type="ARBA" id="ARBA00023146"/>
    </source>
</evidence>
<evidence type="ECO:0000256" key="2">
    <source>
        <dbReference type="ARBA" id="ARBA00022598"/>
    </source>
</evidence>
<feature type="domain" description="Aminoacyl-transfer RNA synthetases class-II family profile" evidence="7">
    <location>
        <begin position="36"/>
        <end position="342"/>
    </location>
</feature>
<proteinExistence type="predicted"/>
<keyword evidence="4" id="KW-0067">ATP-binding</keyword>
<dbReference type="Gene3D" id="3.30.930.10">
    <property type="entry name" value="Bira Bifunctional Protein, Domain 2"/>
    <property type="match status" value="1"/>
</dbReference>
<dbReference type="PANTHER" id="PTHR22594:SF34">
    <property type="entry name" value="ASPARAGINE--TRNA LIGASE, MITOCHONDRIAL-RELATED"/>
    <property type="match status" value="1"/>
</dbReference>
<accession>A0A235B769</accession>
<dbReference type="GO" id="GO:0005524">
    <property type="term" value="F:ATP binding"/>
    <property type="evidence" value="ECO:0007669"/>
    <property type="project" value="UniProtKB-KW"/>
</dbReference>
<protein>
    <submittedName>
        <fullName evidence="8">Asparaginase</fullName>
    </submittedName>
</protein>
<keyword evidence="5" id="KW-0648">Protein biosynthesis</keyword>
<dbReference type="InterPro" id="IPR045864">
    <property type="entry name" value="aa-tRNA-synth_II/BPL/LPL"/>
</dbReference>
<evidence type="ECO:0000256" key="5">
    <source>
        <dbReference type="ARBA" id="ARBA00022917"/>
    </source>
</evidence>